<keyword evidence="2 10" id="KW-0645">Protease</keyword>
<reference evidence="14 15" key="2">
    <citation type="submission" date="2015-09" db="EMBL/GenBank/DDBJ databases">
        <title>Heavy metals and arsenic resistance mechanisms in polyextremophilic archaea of the family Ferroplasmaceae.</title>
        <authorList>
            <person name="Bulaev A.G."/>
            <person name="Kanygina A.V."/>
        </authorList>
    </citation>
    <scope>NUCLEOTIDE SEQUENCE [LARGE SCALE GENOMIC DNA]</scope>
    <source>
        <strain evidence="14 15">VT</strain>
    </source>
</reference>
<keyword evidence="3 11" id="KW-0812">Transmembrane</keyword>
<feature type="transmembrane region" description="Helical" evidence="11">
    <location>
        <begin position="88"/>
        <end position="109"/>
    </location>
</feature>
<feature type="transmembrane region" description="Helical" evidence="11">
    <location>
        <begin position="12"/>
        <end position="33"/>
    </location>
</feature>
<evidence type="ECO:0000256" key="2">
    <source>
        <dbReference type="ARBA" id="ARBA00022670"/>
    </source>
</evidence>
<dbReference type="Gene3D" id="3.30.2010.10">
    <property type="entry name" value="Metalloproteases ('zincins'), catalytic domain"/>
    <property type="match status" value="1"/>
</dbReference>
<feature type="transmembrane region" description="Helical" evidence="11">
    <location>
        <begin position="115"/>
        <end position="139"/>
    </location>
</feature>
<evidence type="ECO:0000313" key="13">
    <source>
        <dbReference type="EMBL" id="KPV46746.1"/>
    </source>
</evidence>
<keyword evidence="5 10" id="KW-0378">Hydrolase</keyword>
<keyword evidence="8 10" id="KW-0482">Metalloprotease</keyword>
<feature type="transmembrane region" description="Helical" evidence="11">
    <location>
        <begin position="251"/>
        <end position="272"/>
    </location>
</feature>
<feature type="transmembrane region" description="Helical" evidence="11">
    <location>
        <begin position="39"/>
        <end position="61"/>
    </location>
</feature>
<dbReference type="EMBL" id="LKBG01000269">
    <property type="protein sequence ID" value="KQB33895.1"/>
    <property type="molecule type" value="Genomic_DNA"/>
</dbReference>
<dbReference type="PANTHER" id="PTHR43221">
    <property type="entry name" value="PROTEASE HTPX"/>
    <property type="match status" value="1"/>
</dbReference>
<dbReference type="InterPro" id="IPR001915">
    <property type="entry name" value="Peptidase_M48"/>
</dbReference>
<dbReference type="GO" id="GO:0004222">
    <property type="term" value="F:metalloendopeptidase activity"/>
    <property type="evidence" value="ECO:0007669"/>
    <property type="project" value="InterPro"/>
</dbReference>
<evidence type="ECO:0000256" key="6">
    <source>
        <dbReference type="ARBA" id="ARBA00022833"/>
    </source>
</evidence>
<dbReference type="RefSeq" id="WP_048101709.1">
    <property type="nucleotide sequence ID" value="NZ_LJCQ01000187.1"/>
</dbReference>
<keyword evidence="1" id="KW-1003">Cell membrane</keyword>
<evidence type="ECO:0000313" key="15">
    <source>
        <dbReference type="Proteomes" id="UP000050320"/>
    </source>
</evidence>
<comment type="cofactor">
    <cofactor evidence="10">
        <name>Zn(2+)</name>
        <dbReference type="ChEBI" id="CHEBI:29105"/>
    </cofactor>
    <text evidence="10">Binds 1 zinc ion per subunit.</text>
</comment>
<evidence type="ECO:0000259" key="12">
    <source>
        <dbReference type="Pfam" id="PF01435"/>
    </source>
</evidence>
<protein>
    <recommendedName>
        <fullName evidence="12">Peptidase M48 domain-containing protein</fullName>
    </recommendedName>
</protein>
<dbReference type="CDD" id="cd07329">
    <property type="entry name" value="M56_like"/>
    <property type="match status" value="1"/>
</dbReference>
<evidence type="ECO:0000256" key="9">
    <source>
        <dbReference type="ARBA" id="ARBA00023136"/>
    </source>
</evidence>
<dbReference type="InterPro" id="IPR050083">
    <property type="entry name" value="HtpX_protease"/>
</dbReference>
<name>A0A0P9F4P6_9ARCH</name>
<dbReference type="Proteomes" id="UP000050320">
    <property type="component" value="Unassembled WGS sequence"/>
</dbReference>
<dbReference type="OrthoDB" id="28389at2157"/>
<evidence type="ECO:0000256" key="11">
    <source>
        <dbReference type="SAM" id="Phobius"/>
    </source>
</evidence>
<accession>A0A0P9F4P6</accession>
<dbReference type="Proteomes" id="UP000050515">
    <property type="component" value="Unassembled WGS sequence"/>
</dbReference>
<evidence type="ECO:0000256" key="5">
    <source>
        <dbReference type="ARBA" id="ARBA00022801"/>
    </source>
</evidence>
<evidence type="ECO:0000256" key="4">
    <source>
        <dbReference type="ARBA" id="ARBA00022723"/>
    </source>
</evidence>
<dbReference type="PANTHER" id="PTHR43221:SF2">
    <property type="entry name" value="PROTEASE HTPX HOMOLOG"/>
    <property type="match status" value="1"/>
</dbReference>
<feature type="domain" description="Peptidase M48" evidence="12">
    <location>
        <begin position="155"/>
        <end position="330"/>
    </location>
</feature>
<dbReference type="GeneID" id="84222288"/>
<sequence length="333" mass="38583">MYQQQRNKNEDFLRKSNAISTVSLFILFLVYIILSEFKFSVYTVIIMVVITAINIILFTYFKYKIHIGYKEENINIMDYVSSDLSWRYLIYLSLFFVGMVLVENFVLIIREYSYMIVLNAFIFFIWALSLNNPMVTLLIKKSVQLKDIFIVHEVSELSLEMGIETPSIYILNTGNRIANAFEINSREAYVFITSYLMNILDYNEIIAVLAHELSHIKLKHNRKTALINFGVYIIVINVAALGFVFNIGILLALSPFFFISLIVFLFLIIPAIKRRNEVAADLNAVRYVKKEYLESALIKISNIENIPENVMKSLSLDHPATSKRIEIIEKSKS</sequence>
<organism evidence="13 16">
    <name type="scientific">Acidiplasma aeolicum</name>
    <dbReference type="NCBI Taxonomy" id="507754"/>
    <lineage>
        <taxon>Archaea</taxon>
        <taxon>Methanobacteriati</taxon>
        <taxon>Thermoplasmatota</taxon>
        <taxon>Thermoplasmata</taxon>
        <taxon>Thermoplasmatales</taxon>
        <taxon>Ferroplasmaceae</taxon>
        <taxon>Acidiplasma</taxon>
    </lineage>
</organism>
<keyword evidence="4" id="KW-0479">Metal-binding</keyword>
<evidence type="ECO:0000256" key="8">
    <source>
        <dbReference type="ARBA" id="ARBA00023049"/>
    </source>
</evidence>
<keyword evidence="7 11" id="KW-1133">Transmembrane helix</keyword>
<keyword evidence="6 10" id="KW-0862">Zinc</keyword>
<keyword evidence="15" id="KW-1185">Reference proteome</keyword>
<dbReference type="Pfam" id="PF01435">
    <property type="entry name" value="Peptidase_M48"/>
    <property type="match status" value="1"/>
</dbReference>
<dbReference type="GO" id="GO:0046872">
    <property type="term" value="F:metal ion binding"/>
    <property type="evidence" value="ECO:0007669"/>
    <property type="project" value="UniProtKB-KW"/>
</dbReference>
<proteinExistence type="inferred from homology"/>
<evidence type="ECO:0000256" key="3">
    <source>
        <dbReference type="ARBA" id="ARBA00022692"/>
    </source>
</evidence>
<dbReference type="AlphaFoldDB" id="A0A0P9F4P6"/>
<evidence type="ECO:0000313" key="16">
    <source>
        <dbReference type="Proteomes" id="UP000050515"/>
    </source>
</evidence>
<evidence type="ECO:0000256" key="10">
    <source>
        <dbReference type="RuleBase" id="RU003983"/>
    </source>
</evidence>
<reference evidence="13 16" key="1">
    <citation type="submission" date="2015-09" db="EMBL/GenBank/DDBJ databases">
        <title>Draft genome sequence of Acidiplasma aeolicum DSM 18409.</title>
        <authorList>
            <person name="Hemp J."/>
        </authorList>
    </citation>
    <scope>NUCLEOTIDE SEQUENCE [LARGE SCALE GENOMIC DNA]</scope>
    <source>
        <strain evidence="13 16">V</strain>
    </source>
</reference>
<dbReference type="PATRIC" id="fig|507754.4.peg.250"/>
<evidence type="ECO:0000256" key="7">
    <source>
        <dbReference type="ARBA" id="ARBA00022989"/>
    </source>
</evidence>
<evidence type="ECO:0000256" key="1">
    <source>
        <dbReference type="ARBA" id="ARBA00022475"/>
    </source>
</evidence>
<feature type="transmembrane region" description="Helical" evidence="11">
    <location>
        <begin position="225"/>
        <end position="245"/>
    </location>
</feature>
<evidence type="ECO:0000313" key="14">
    <source>
        <dbReference type="EMBL" id="KQB33895.1"/>
    </source>
</evidence>
<dbReference type="EMBL" id="LJCQ01000187">
    <property type="protein sequence ID" value="KPV46746.1"/>
    <property type="molecule type" value="Genomic_DNA"/>
</dbReference>
<dbReference type="GO" id="GO:0006508">
    <property type="term" value="P:proteolysis"/>
    <property type="evidence" value="ECO:0007669"/>
    <property type="project" value="UniProtKB-KW"/>
</dbReference>
<keyword evidence="9 11" id="KW-0472">Membrane</keyword>
<comment type="similarity">
    <text evidence="10">Belongs to the peptidase M48 family.</text>
</comment>
<comment type="caution">
    <text evidence="13">The sequence shown here is derived from an EMBL/GenBank/DDBJ whole genome shotgun (WGS) entry which is preliminary data.</text>
</comment>
<gene>
    <name evidence="14" type="ORF">AOG54_06225</name>
    <name evidence="13" type="ORF">SE19_04125</name>
</gene>